<keyword evidence="3" id="KW-1185">Reference proteome</keyword>
<dbReference type="EMBL" id="CAXITT010000025">
    <property type="protein sequence ID" value="CAL1527979.1"/>
    <property type="molecule type" value="Genomic_DNA"/>
</dbReference>
<feature type="domain" description="Ig-like" evidence="1">
    <location>
        <begin position="1"/>
        <end position="46"/>
    </location>
</feature>
<dbReference type="Proteomes" id="UP001497497">
    <property type="component" value="Unassembled WGS sequence"/>
</dbReference>
<feature type="non-terminal residue" evidence="2">
    <location>
        <position position="1"/>
    </location>
</feature>
<name>A0AAV2H656_LYMST</name>
<gene>
    <name evidence="2" type="ORF">GSLYS_00002149001</name>
</gene>
<accession>A0AAV2H656</accession>
<evidence type="ECO:0000313" key="2">
    <source>
        <dbReference type="EMBL" id="CAL1527979.1"/>
    </source>
</evidence>
<organism evidence="2 3">
    <name type="scientific">Lymnaea stagnalis</name>
    <name type="common">Great pond snail</name>
    <name type="synonym">Helix stagnalis</name>
    <dbReference type="NCBI Taxonomy" id="6523"/>
    <lineage>
        <taxon>Eukaryota</taxon>
        <taxon>Metazoa</taxon>
        <taxon>Spiralia</taxon>
        <taxon>Lophotrochozoa</taxon>
        <taxon>Mollusca</taxon>
        <taxon>Gastropoda</taxon>
        <taxon>Heterobranchia</taxon>
        <taxon>Euthyneura</taxon>
        <taxon>Panpulmonata</taxon>
        <taxon>Hygrophila</taxon>
        <taxon>Lymnaeoidea</taxon>
        <taxon>Lymnaeidae</taxon>
        <taxon>Lymnaea</taxon>
    </lineage>
</organism>
<reference evidence="2 3" key="1">
    <citation type="submission" date="2024-04" db="EMBL/GenBank/DDBJ databases">
        <authorList>
            <consortium name="Genoscope - CEA"/>
            <person name="William W."/>
        </authorList>
    </citation>
    <scope>NUCLEOTIDE SEQUENCE [LARGE SCALE GENOMIC DNA]</scope>
</reference>
<dbReference type="PROSITE" id="PS50835">
    <property type="entry name" value="IG_LIKE"/>
    <property type="match status" value="1"/>
</dbReference>
<dbReference type="InterPro" id="IPR007110">
    <property type="entry name" value="Ig-like_dom"/>
</dbReference>
<comment type="caution">
    <text evidence="2">The sequence shown here is derived from an EMBL/GenBank/DDBJ whole genome shotgun (WGS) entry which is preliminary data.</text>
</comment>
<evidence type="ECO:0000313" key="3">
    <source>
        <dbReference type="Proteomes" id="UP001497497"/>
    </source>
</evidence>
<proteinExistence type="predicted"/>
<sequence length="46" mass="5083">VTLTGTQFVERGGQIQLQCNATGGEQIAEQIDWFKDGNIVQGKKFQ</sequence>
<dbReference type="Gene3D" id="2.60.40.10">
    <property type="entry name" value="Immunoglobulins"/>
    <property type="match status" value="1"/>
</dbReference>
<evidence type="ECO:0000259" key="1">
    <source>
        <dbReference type="PROSITE" id="PS50835"/>
    </source>
</evidence>
<protein>
    <recommendedName>
        <fullName evidence="1">Ig-like domain-containing protein</fullName>
    </recommendedName>
</protein>
<feature type="non-terminal residue" evidence="2">
    <location>
        <position position="46"/>
    </location>
</feature>
<dbReference type="InterPro" id="IPR013783">
    <property type="entry name" value="Ig-like_fold"/>
</dbReference>
<dbReference type="AlphaFoldDB" id="A0AAV2H656"/>